<dbReference type="AlphaFoldDB" id="Q21Q79"/>
<sequence length="380" mass="42844">MNQTVFSPYAPVRLRNEVWWTFAIQSAQNGLVAPNGQIARNLPDIIMRELIAPMMAAAQRNANDDGNDAYMGQLYAKLLQQRHWVPMVGQYHLSGKQIFDLDDNIVSMLRNTDVADCTLNEWHPPYDAFFVRFGKQEDMNLQFDDGHEYLDGAFVAVTPWTPEGPERRLKIGLTTVKDDGSGVMMPGYFIDFTPGEQRLSPHAAVDAFIARKFADLDSDEDKSESNKALIEIRKGELKEGADLLRKATELVVNCLFYIESMGANKELSPGRDVPVELLVKWQQSPQLRRYKVAQKIGSEGYAMVRMMGDEVQPGIGSTGGNRADVSTHWRRGHWRRQAHGPQKSLMKRVWIRPVMVNPSKPHEELPGHVYAVGGDGKNVH</sequence>
<evidence type="ECO:0000313" key="2">
    <source>
        <dbReference type="Proteomes" id="UP000008332"/>
    </source>
</evidence>
<dbReference type="Proteomes" id="UP000008332">
    <property type="component" value="Plasmid unnamed1"/>
</dbReference>
<protein>
    <submittedName>
        <fullName evidence="1">Uncharacterized protein</fullName>
    </submittedName>
</protein>
<proteinExistence type="predicted"/>
<dbReference type="RefSeq" id="WP_011458673.1">
    <property type="nucleotide sequence ID" value="NC_007901.1"/>
</dbReference>
<dbReference type="eggNOG" id="ENOG5031D9D">
    <property type="taxonomic scope" value="Bacteria"/>
</dbReference>
<dbReference type="OrthoDB" id="8895745at2"/>
<gene>
    <name evidence="1" type="ordered locus">Rfer_4380</name>
</gene>
<keyword evidence="2" id="KW-1185">Reference proteome</keyword>
<organism evidence="1 2">
    <name type="scientific">Albidiferax ferrireducens (strain ATCC BAA-621 / DSM 15236 / T118)</name>
    <name type="common">Rhodoferax ferrireducens</name>
    <dbReference type="NCBI Taxonomy" id="338969"/>
    <lineage>
        <taxon>Bacteria</taxon>
        <taxon>Pseudomonadati</taxon>
        <taxon>Pseudomonadota</taxon>
        <taxon>Betaproteobacteria</taxon>
        <taxon>Burkholderiales</taxon>
        <taxon>Comamonadaceae</taxon>
        <taxon>Rhodoferax</taxon>
    </lineage>
</organism>
<keyword evidence="1" id="KW-0614">Plasmid</keyword>
<geneLocation type="plasmid" evidence="2">
    <name>pDSM15236</name>
</geneLocation>
<name>Q21Q79_ALBFT</name>
<dbReference type="KEGG" id="rfr:Rfer_4380"/>
<dbReference type="Pfam" id="PF26125">
    <property type="entry name" value="AcrVA2-like"/>
    <property type="match status" value="1"/>
</dbReference>
<dbReference type="HOGENOM" id="CLU_727366_0_0_4"/>
<dbReference type="EMBL" id="CP000268">
    <property type="protein sequence ID" value="ABD72066.1"/>
    <property type="molecule type" value="Genomic_DNA"/>
</dbReference>
<reference evidence="2" key="1">
    <citation type="submission" date="2006-02" db="EMBL/GenBank/DDBJ databases">
        <title>Complete sequence of plasmid 1 of Rhodoferax ferrireducens DSM 15236.</title>
        <authorList>
            <person name="Copeland A."/>
            <person name="Lucas S."/>
            <person name="Lapidus A."/>
            <person name="Barry K."/>
            <person name="Detter J.C."/>
            <person name="Glavina del Rio T."/>
            <person name="Hammon N."/>
            <person name="Israni S."/>
            <person name="Pitluck S."/>
            <person name="Brettin T."/>
            <person name="Bruce D."/>
            <person name="Han C."/>
            <person name="Tapia R."/>
            <person name="Gilna P."/>
            <person name="Kiss H."/>
            <person name="Schmutz J."/>
            <person name="Larimer F."/>
            <person name="Land M."/>
            <person name="Kyrpides N."/>
            <person name="Ivanova N."/>
            <person name="Richardson P."/>
        </authorList>
    </citation>
    <scope>NUCLEOTIDE SEQUENCE [LARGE SCALE GENOMIC DNA]</scope>
    <source>
        <strain evidence="2">ATCC BAA-621 / DSM 15236 / T118</strain>
        <plasmid evidence="2">Plasmid pDSM15236</plasmid>
    </source>
</reference>
<accession>Q21Q79</accession>
<dbReference type="InterPro" id="IPR058915">
    <property type="entry name" value="AcrVA2-like"/>
</dbReference>
<evidence type="ECO:0000313" key="1">
    <source>
        <dbReference type="EMBL" id="ABD72066.1"/>
    </source>
</evidence>